<accession>A0ABV7X8S1</accession>
<dbReference type="SMART" id="SM01008">
    <property type="entry name" value="Ald_Xan_dh_C"/>
    <property type="match status" value="1"/>
</dbReference>
<name>A0ABV7X8S1_9SPHN</name>
<dbReference type="InterPro" id="IPR012368">
    <property type="entry name" value="OxRdtase_Mopterin-bd_su_IorB"/>
</dbReference>
<comment type="caution">
    <text evidence="2">The sequence shown here is derived from an EMBL/GenBank/DDBJ whole genome shotgun (WGS) entry which is preliminary data.</text>
</comment>
<dbReference type="Gene3D" id="3.30.365.10">
    <property type="entry name" value="Aldehyde oxidase/xanthine dehydrogenase, molybdopterin binding domain"/>
    <property type="match status" value="4"/>
</dbReference>
<dbReference type="InterPro" id="IPR000674">
    <property type="entry name" value="Ald_Oxase/Xan_DH_a/b"/>
</dbReference>
<dbReference type="PIRSF" id="PIRSF036389">
    <property type="entry name" value="IOR_B"/>
    <property type="match status" value="1"/>
</dbReference>
<dbReference type="PANTHER" id="PTHR47495">
    <property type="entry name" value="ALDEHYDE DEHYDROGENASE"/>
    <property type="match status" value="1"/>
</dbReference>
<dbReference type="Pfam" id="PF02738">
    <property type="entry name" value="MoCoBD_1"/>
    <property type="match status" value="1"/>
</dbReference>
<dbReference type="EMBL" id="JBHRXV010000005">
    <property type="protein sequence ID" value="MFC3712545.1"/>
    <property type="molecule type" value="Genomic_DNA"/>
</dbReference>
<dbReference type="PROSITE" id="PS51318">
    <property type="entry name" value="TAT"/>
    <property type="match status" value="1"/>
</dbReference>
<dbReference type="InterPro" id="IPR046867">
    <property type="entry name" value="AldOxase/xan_DH_MoCoBD2"/>
</dbReference>
<dbReference type="InterPro" id="IPR052516">
    <property type="entry name" value="N-heterocyclic_Hydroxylase"/>
</dbReference>
<protein>
    <submittedName>
        <fullName evidence="2">Molybdopterin cofactor-binding domain-containing protein</fullName>
    </submittedName>
</protein>
<evidence type="ECO:0000259" key="1">
    <source>
        <dbReference type="SMART" id="SM01008"/>
    </source>
</evidence>
<dbReference type="SUPFAM" id="SSF54665">
    <property type="entry name" value="CO dehydrogenase molybdoprotein N-domain-like"/>
    <property type="match status" value="1"/>
</dbReference>
<dbReference type="InterPro" id="IPR037165">
    <property type="entry name" value="AldOxase/xan_DH_Mopterin-bd_sf"/>
</dbReference>
<dbReference type="Proteomes" id="UP001595615">
    <property type="component" value="Unassembled WGS sequence"/>
</dbReference>
<dbReference type="InterPro" id="IPR008274">
    <property type="entry name" value="AldOxase/xan_DH_MoCoBD1"/>
</dbReference>
<dbReference type="PANTHER" id="PTHR47495:SF2">
    <property type="entry name" value="ALDEHYDE DEHYDROGENASE"/>
    <property type="match status" value="1"/>
</dbReference>
<feature type="domain" description="Aldehyde oxidase/xanthine dehydrogenase a/b hammerhead" evidence="1">
    <location>
        <begin position="213"/>
        <end position="314"/>
    </location>
</feature>
<evidence type="ECO:0000313" key="2">
    <source>
        <dbReference type="EMBL" id="MFC3712545.1"/>
    </source>
</evidence>
<sequence length="744" mass="80579">MSTDPIMLDRRRFLVTTALVGGGFALGLTPALAEQTKSAATELNPWVVITPDNIVTIRVATPEIGNGAMTQAALAVAEELECDWSTIRTDYASTTRDYMTYGGYSPIHPAAAFFGGRSTMGQRTKAMQQVGASARERLKAAAAARWGVPAGDIVAANSTLTHAASGRKLTYGDVAADAGKITLPAEPAIRTPDQWKLLGKANPSKLTIPQIVNGSGIYGIDVRVPGMVYAALMQSPVHGGRLKSYDEARIKGMPGVLAVVTVDPDEPRGVAMMSNAPYGYAMTQPRAAVAVIAEHYWQARKALEALPVEWDDGPGATWDSTQKIQAAAIAALESDEGARTEHILGDVTGIDSAAKRVEQTYVTPYCDQAPLEPLNGTALVTRDRVEIWHPAQNTQQAFWVASDESGMVPERVFAHQTLVGGGFGRRLESDDTRMVVAIAKRYPGKPVHVVWSREEMMRQGKYRPVVAAKLTAALDEKTGLPTSFVARQASRGHYPRFADTAYFMGPIPNVRIDARELPFHVEPGPYRGPGYNSYAFMQETFIDECAHAAGIDPLEYRLQLFRDFPNPGWVKCLEEVAKQAKWGKKLPKGRAQGLAISAWGLNGQKMLGTTIAVISEVSVTKSGELTVHNVDAAFDTGRVMNRNEVANLIEGGLIFGLNMALHEEMTVEGGRMVEGNFDTYPMMRIGDSPRIGVHFGGLSGLDRYSEIGEPPVGTVGPAVGNAIFRATGKRLRRQPFLKQDLSWT</sequence>
<gene>
    <name evidence="2" type="ORF">ACFOMD_08190</name>
</gene>
<keyword evidence="3" id="KW-1185">Reference proteome</keyword>
<dbReference type="Pfam" id="PF20256">
    <property type="entry name" value="MoCoBD_2"/>
    <property type="match status" value="2"/>
</dbReference>
<dbReference type="SUPFAM" id="SSF56003">
    <property type="entry name" value="Molybdenum cofactor-binding domain"/>
    <property type="match status" value="2"/>
</dbReference>
<dbReference type="Gene3D" id="3.90.1170.50">
    <property type="entry name" value="Aldehyde oxidase/xanthine dehydrogenase, a/b hammerhead"/>
    <property type="match status" value="1"/>
</dbReference>
<reference evidence="3" key="1">
    <citation type="journal article" date="2019" name="Int. J. Syst. Evol. Microbiol.">
        <title>The Global Catalogue of Microorganisms (GCM) 10K type strain sequencing project: providing services to taxonomists for standard genome sequencing and annotation.</title>
        <authorList>
            <consortium name="The Broad Institute Genomics Platform"/>
            <consortium name="The Broad Institute Genome Sequencing Center for Infectious Disease"/>
            <person name="Wu L."/>
            <person name="Ma J."/>
        </authorList>
    </citation>
    <scope>NUCLEOTIDE SEQUENCE [LARGE SCALE GENOMIC DNA]</scope>
    <source>
        <strain evidence="3">KCTC 42644</strain>
    </source>
</reference>
<dbReference type="InterPro" id="IPR036856">
    <property type="entry name" value="Ald_Oxase/Xan_DH_a/b_sf"/>
</dbReference>
<dbReference type="InterPro" id="IPR006311">
    <property type="entry name" value="TAT_signal"/>
</dbReference>
<evidence type="ECO:0000313" key="3">
    <source>
        <dbReference type="Proteomes" id="UP001595615"/>
    </source>
</evidence>
<organism evidence="2 3">
    <name type="scientific">Sphingoaurantiacus capsulatus</name>
    <dbReference type="NCBI Taxonomy" id="1771310"/>
    <lineage>
        <taxon>Bacteria</taxon>
        <taxon>Pseudomonadati</taxon>
        <taxon>Pseudomonadota</taxon>
        <taxon>Alphaproteobacteria</taxon>
        <taxon>Sphingomonadales</taxon>
        <taxon>Sphingosinicellaceae</taxon>
        <taxon>Sphingoaurantiacus</taxon>
    </lineage>
</organism>
<proteinExistence type="predicted"/>
<dbReference type="RefSeq" id="WP_380859654.1">
    <property type="nucleotide sequence ID" value="NZ_JBHRXV010000005.1"/>
</dbReference>